<dbReference type="InterPro" id="IPR002694">
    <property type="entry name" value="Znf_CHC2"/>
</dbReference>
<dbReference type="SMART" id="SM00493">
    <property type="entry name" value="TOPRIM"/>
    <property type="match status" value="1"/>
</dbReference>
<dbReference type="SMART" id="SM00400">
    <property type="entry name" value="ZnF_CHCC"/>
    <property type="match status" value="1"/>
</dbReference>
<keyword evidence="10 12" id="KW-0238">DNA-binding</keyword>
<dbReference type="Pfam" id="PF13155">
    <property type="entry name" value="Toprim_2"/>
    <property type="match status" value="1"/>
</dbReference>
<dbReference type="FunFam" id="3.90.580.10:FF:000001">
    <property type="entry name" value="DNA primase"/>
    <property type="match status" value="1"/>
</dbReference>
<dbReference type="Gene3D" id="3.90.580.10">
    <property type="entry name" value="Zinc finger, CHC2-type domain"/>
    <property type="match status" value="1"/>
</dbReference>
<comment type="domain">
    <text evidence="12">Contains an N-terminal zinc-binding domain, a central core domain that contains the primase activity, and a C-terminal DnaB-binding domain.</text>
</comment>
<dbReference type="SUPFAM" id="SSF56731">
    <property type="entry name" value="DNA primase core"/>
    <property type="match status" value="1"/>
</dbReference>
<dbReference type="InterPro" id="IPR037068">
    <property type="entry name" value="DNA_primase_core_N_sf"/>
</dbReference>
<dbReference type="InterPro" id="IPR050219">
    <property type="entry name" value="DnaG_primase"/>
</dbReference>
<dbReference type="InterPro" id="IPR006171">
    <property type="entry name" value="TOPRIM_dom"/>
</dbReference>
<evidence type="ECO:0000313" key="18">
    <source>
        <dbReference type="Proteomes" id="UP000594464"/>
    </source>
</evidence>
<evidence type="ECO:0000256" key="6">
    <source>
        <dbReference type="ARBA" id="ARBA00022723"/>
    </source>
</evidence>
<dbReference type="InterPro" id="IPR016136">
    <property type="entry name" value="DNA_helicase_N/primase_C"/>
</dbReference>
<keyword evidence="8 12" id="KW-0862">Zinc</keyword>
<reference evidence="18" key="1">
    <citation type="submission" date="2020-02" db="EMBL/GenBank/DDBJ databases">
        <title>Genomic and physiological characterization of two novel Nitrospinaceae genera.</title>
        <authorList>
            <person name="Mueller A.J."/>
            <person name="Jung M.-Y."/>
            <person name="Strachan C.R."/>
            <person name="Herbold C.W."/>
            <person name="Kirkegaard R.H."/>
            <person name="Daims H."/>
        </authorList>
    </citation>
    <scope>NUCLEOTIDE SEQUENCE [LARGE SCALE GENOMIC DNA]</scope>
</reference>
<dbReference type="GO" id="GO:0000428">
    <property type="term" value="C:DNA-directed RNA polymerase complex"/>
    <property type="evidence" value="ECO:0007669"/>
    <property type="project" value="UniProtKB-KW"/>
</dbReference>
<evidence type="ECO:0000256" key="4">
    <source>
        <dbReference type="ARBA" id="ARBA00022695"/>
    </source>
</evidence>
<feature type="zinc finger region" description="CHC2-type" evidence="12 14">
    <location>
        <begin position="40"/>
        <end position="64"/>
    </location>
</feature>
<dbReference type="InterPro" id="IPR034151">
    <property type="entry name" value="TOPRIM_DnaG_bac"/>
</dbReference>
<dbReference type="PANTHER" id="PTHR30313">
    <property type="entry name" value="DNA PRIMASE"/>
    <property type="match status" value="1"/>
</dbReference>
<keyword evidence="7 12" id="KW-0863">Zinc-finger</keyword>
<feature type="domain" description="Toprim" evidence="16">
    <location>
        <begin position="263"/>
        <end position="344"/>
    </location>
</feature>
<dbReference type="KEGG" id="nva:G3M78_15215"/>
<feature type="region of interest" description="Disordered" evidence="15">
    <location>
        <begin position="434"/>
        <end position="453"/>
    </location>
</feature>
<accession>A0A7T0G4R4</accession>
<dbReference type="InterPro" id="IPR030846">
    <property type="entry name" value="DnaG_bac"/>
</dbReference>
<evidence type="ECO:0000256" key="10">
    <source>
        <dbReference type="ARBA" id="ARBA00023125"/>
    </source>
</evidence>
<dbReference type="CDD" id="cd03364">
    <property type="entry name" value="TOPRIM_DnaG_primases"/>
    <property type="match status" value="1"/>
</dbReference>
<comment type="similarity">
    <text evidence="12 13">Belongs to the DnaG primase family.</text>
</comment>
<dbReference type="InterPro" id="IPR006295">
    <property type="entry name" value="DNA_primase_DnaG"/>
</dbReference>
<evidence type="ECO:0000256" key="3">
    <source>
        <dbReference type="ARBA" id="ARBA00022679"/>
    </source>
</evidence>
<evidence type="ECO:0000256" key="11">
    <source>
        <dbReference type="ARBA" id="ARBA00023163"/>
    </source>
</evidence>
<dbReference type="AlphaFoldDB" id="A0A7T0G4R4"/>
<dbReference type="InterPro" id="IPR036977">
    <property type="entry name" value="DNA_primase_Znf_CHC2"/>
</dbReference>
<evidence type="ECO:0000256" key="2">
    <source>
        <dbReference type="ARBA" id="ARBA00022515"/>
    </source>
</evidence>
<dbReference type="HAMAP" id="MF_00974">
    <property type="entry name" value="DNA_primase_DnaG"/>
    <property type="match status" value="1"/>
</dbReference>
<evidence type="ECO:0000256" key="13">
    <source>
        <dbReference type="PIRNR" id="PIRNR002811"/>
    </source>
</evidence>
<evidence type="ECO:0000256" key="8">
    <source>
        <dbReference type="ARBA" id="ARBA00022833"/>
    </source>
</evidence>
<organism evidence="17 18">
    <name type="scientific">Candidatus Nitrohelix vancouverensis</name>
    <dbReference type="NCBI Taxonomy" id="2705534"/>
    <lineage>
        <taxon>Bacteria</taxon>
        <taxon>Pseudomonadati</taxon>
        <taxon>Nitrospinota/Tectimicrobiota group</taxon>
        <taxon>Nitrospinota</taxon>
        <taxon>Nitrospinia</taxon>
        <taxon>Nitrospinales</taxon>
        <taxon>Nitrospinaceae</taxon>
        <taxon>Candidatus Nitrohelix</taxon>
    </lineage>
</organism>
<keyword evidence="11 12" id="KW-0804">Transcription</keyword>
<evidence type="ECO:0000256" key="9">
    <source>
        <dbReference type="ARBA" id="ARBA00022842"/>
    </source>
</evidence>
<keyword evidence="1 12" id="KW-0240">DNA-directed RNA polymerase</keyword>
<dbReference type="Gene3D" id="3.40.1360.10">
    <property type="match status" value="1"/>
</dbReference>
<dbReference type="Pfam" id="PF10410">
    <property type="entry name" value="DnaB_bind"/>
    <property type="match status" value="1"/>
</dbReference>
<keyword evidence="3 12" id="KW-0808">Transferase</keyword>
<evidence type="ECO:0000313" key="17">
    <source>
        <dbReference type="EMBL" id="QPJ66678.1"/>
    </source>
</evidence>
<dbReference type="GO" id="GO:0003677">
    <property type="term" value="F:DNA binding"/>
    <property type="evidence" value="ECO:0007669"/>
    <property type="project" value="UniProtKB-KW"/>
</dbReference>
<keyword evidence="5 12" id="KW-0235">DNA replication</keyword>
<keyword evidence="9" id="KW-0460">Magnesium</keyword>
<dbReference type="EC" id="2.7.7.101" evidence="12"/>
<dbReference type="PIRSF" id="PIRSF002811">
    <property type="entry name" value="DnaG"/>
    <property type="match status" value="1"/>
</dbReference>
<evidence type="ECO:0000256" key="5">
    <source>
        <dbReference type="ARBA" id="ARBA00022705"/>
    </source>
</evidence>
<dbReference type="GO" id="GO:0008270">
    <property type="term" value="F:zinc ion binding"/>
    <property type="evidence" value="ECO:0007669"/>
    <property type="project" value="UniProtKB-UniRule"/>
</dbReference>
<comment type="cofactor">
    <cofactor evidence="12 13 14">
        <name>Zn(2+)</name>
        <dbReference type="ChEBI" id="CHEBI:29105"/>
    </cofactor>
    <text evidence="12 13 14">Binds 1 zinc ion per monomer.</text>
</comment>
<comment type="catalytic activity">
    <reaction evidence="12">
        <text>ssDNA + n NTP = ssDNA/pppN(pN)n-1 hybrid + (n-1) diphosphate.</text>
        <dbReference type="EC" id="2.7.7.101"/>
    </reaction>
</comment>
<dbReference type="GO" id="GO:0005737">
    <property type="term" value="C:cytoplasm"/>
    <property type="evidence" value="ECO:0007669"/>
    <property type="project" value="TreeGrafter"/>
</dbReference>
<keyword evidence="6 12" id="KW-0479">Metal-binding</keyword>
<dbReference type="PANTHER" id="PTHR30313:SF2">
    <property type="entry name" value="DNA PRIMASE"/>
    <property type="match status" value="1"/>
</dbReference>
<dbReference type="Pfam" id="PF08275">
    <property type="entry name" value="DNAG_N"/>
    <property type="match status" value="1"/>
</dbReference>
<dbReference type="NCBIfam" id="TIGR01391">
    <property type="entry name" value="dnaG"/>
    <property type="match status" value="1"/>
</dbReference>
<gene>
    <name evidence="12" type="primary">dnaG</name>
    <name evidence="17" type="ORF">G3M78_15215</name>
</gene>
<dbReference type="Pfam" id="PF01807">
    <property type="entry name" value="Zn_ribbon_DnaG"/>
    <property type="match status" value="1"/>
</dbReference>
<dbReference type="Gene3D" id="3.90.980.10">
    <property type="entry name" value="DNA primase, catalytic core, N-terminal domain"/>
    <property type="match status" value="1"/>
</dbReference>
<sequence length="592" mass="66448">MKHSIPDHILDEIRSRADIVEIISDVVQLKKAGNSMKGLCPFHSEKSPSFSVSPDKQVYHCFGCGAGGNVFRFVMETQDLSFFEAVQNLAQRVHVTIPSPSDAGSIGSEPSEKEKIRKVNQQARQFYENCLSDPKMGSKALDYLKKRGFDRELLARYQIGYAPSAWSALQQNLEKKQFTDLDFLENAGLLKKSAERNNYYDRFRDRVIFPLKDMQGVIIGFAGRAISDDNIPKYLNSPETPLYKKSKFLFGLDIAKTAIRRENHALLVEGYFDQMRAVQNDILNVAATCGTALTPLQIQLLKNFSTNVTLVFDSDAAGQAAAEKGFDLLLSQGMNVKILCLPDGHDPDSYILKFGKESFLQEVRNAKPFLESYIIKAIAQEDTSSPNGRANVAKRVLPLIAQISNSVERVEWTKFLSEKAKLDERALMSELRKKFHSTRPQPELPKETQTAPPNPELYLIHLLMSGNETTLRTIRSRVSVGEFQDPQLRQIAQVVYEMIDASVPVLLDRALDKAEDPETARQITQIGLAPIEFEDQERAAADCIQAVKRSAAEGAIKELKRQRNHALEAGQMQESRELQIKLRNLETALKAG</sequence>
<dbReference type="InterPro" id="IPR013264">
    <property type="entry name" value="DNAG_N"/>
</dbReference>
<evidence type="ECO:0000256" key="15">
    <source>
        <dbReference type="SAM" id="MobiDB-lite"/>
    </source>
</evidence>
<dbReference type="Gene3D" id="1.10.860.10">
    <property type="entry name" value="DNAb Helicase, Chain A"/>
    <property type="match status" value="1"/>
</dbReference>
<dbReference type="FunFam" id="3.90.980.10:FF:000001">
    <property type="entry name" value="DNA primase"/>
    <property type="match status" value="1"/>
</dbReference>
<dbReference type="EMBL" id="CP048620">
    <property type="protein sequence ID" value="QPJ66678.1"/>
    <property type="molecule type" value="Genomic_DNA"/>
</dbReference>
<evidence type="ECO:0000256" key="1">
    <source>
        <dbReference type="ARBA" id="ARBA00022478"/>
    </source>
</evidence>
<keyword evidence="4 12" id="KW-0548">Nucleotidyltransferase</keyword>
<name>A0A7T0G4R4_9BACT</name>
<keyword evidence="2 12" id="KW-0639">Primosome</keyword>
<dbReference type="GO" id="GO:1990077">
    <property type="term" value="C:primosome complex"/>
    <property type="evidence" value="ECO:0007669"/>
    <property type="project" value="UniProtKB-KW"/>
</dbReference>
<comment type="subunit">
    <text evidence="12">Monomer. Interacts with DnaB.</text>
</comment>
<evidence type="ECO:0000256" key="7">
    <source>
        <dbReference type="ARBA" id="ARBA00022771"/>
    </source>
</evidence>
<dbReference type="GO" id="GO:0006269">
    <property type="term" value="P:DNA replication, synthesis of primer"/>
    <property type="evidence" value="ECO:0007669"/>
    <property type="project" value="UniProtKB-UniRule"/>
</dbReference>
<evidence type="ECO:0000259" key="16">
    <source>
        <dbReference type="PROSITE" id="PS50880"/>
    </source>
</evidence>
<proteinExistence type="inferred from homology"/>
<comment type="function">
    <text evidence="12 13">RNA polymerase that catalyzes the synthesis of short RNA molecules used as primers for DNA polymerase during DNA replication.</text>
</comment>
<evidence type="ECO:0000256" key="14">
    <source>
        <dbReference type="PIRSR" id="PIRSR002811-1"/>
    </source>
</evidence>
<evidence type="ECO:0000256" key="12">
    <source>
        <dbReference type="HAMAP-Rule" id="MF_00974"/>
    </source>
</evidence>
<dbReference type="SUPFAM" id="SSF57783">
    <property type="entry name" value="Zinc beta-ribbon"/>
    <property type="match status" value="1"/>
</dbReference>
<dbReference type="GO" id="GO:0003899">
    <property type="term" value="F:DNA-directed RNA polymerase activity"/>
    <property type="evidence" value="ECO:0007669"/>
    <property type="project" value="UniProtKB-UniRule"/>
</dbReference>
<dbReference type="Proteomes" id="UP000594464">
    <property type="component" value="Chromosome"/>
</dbReference>
<dbReference type="InterPro" id="IPR019475">
    <property type="entry name" value="DNA_primase_DnaB-bd"/>
</dbReference>
<protein>
    <recommendedName>
        <fullName evidence="12 13">DNA primase</fullName>
        <ecNumber evidence="12">2.7.7.101</ecNumber>
    </recommendedName>
</protein>
<dbReference type="PROSITE" id="PS50880">
    <property type="entry name" value="TOPRIM"/>
    <property type="match status" value="1"/>
</dbReference>